<dbReference type="RefSeq" id="WP_196274411.1">
    <property type="nucleotide sequence ID" value="NZ_JADQDC010000002.1"/>
</dbReference>
<dbReference type="SUPFAM" id="SSF82649">
    <property type="entry name" value="SufE/NifU"/>
    <property type="match status" value="1"/>
</dbReference>
<keyword evidence="2" id="KW-1185">Reference proteome</keyword>
<proteinExistence type="predicted"/>
<dbReference type="EMBL" id="JADQDC010000002">
    <property type="protein sequence ID" value="MBF9150037.1"/>
    <property type="molecule type" value="Genomic_DNA"/>
</dbReference>
<sequence length="142" mass="14711">MSARGLYTAEILAKAMELAKYPWSGEAPLHGSARSRSCGSAIELSIETDQTERIAAVGVRPHACAVGQAAAAVFVANAIGRHSREIALARTAIAEWLSGAGPTPDWPDIEVLSPALAYPARHAAILLAWDAALSALAEPAAS</sequence>
<reference evidence="1 2" key="1">
    <citation type="submission" date="2020-11" db="EMBL/GenBank/DDBJ databases">
        <title>The genome sequence of Novosphingobium sp. 1Y9A.</title>
        <authorList>
            <person name="Liu Y."/>
        </authorList>
    </citation>
    <scope>NUCLEOTIDE SEQUENCE [LARGE SCALE GENOMIC DNA]</scope>
    <source>
        <strain evidence="1 2">1Y9A</strain>
    </source>
</reference>
<dbReference type="Gene3D" id="3.90.1010.10">
    <property type="match status" value="1"/>
</dbReference>
<organism evidence="1 2">
    <name type="scientific">Novosphingobium jiangmenense</name>
    <dbReference type="NCBI Taxonomy" id="2791981"/>
    <lineage>
        <taxon>Bacteria</taxon>
        <taxon>Pseudomonadati</taxon>
        <taxon>Pseudomonadota</taxon>
        <taxon>Alphaproteobacteria</taxon>
        <taxon>Sphingomonadales</taxon>
        <taxon>Sphingomonadaceae</taxon>
        <taxon>Novosphingobium</taxon>
    </lineage>
</organism>
<dbReference type="Proteomes" id="UP000600799">
    <property type="component" value="Unassembled WGS sequence"/>
</dbReference>
<name>A0ABS0HCQ1_9SPHN</name>
<evidence type="ECO:0000313" key="2">
    <source>
        <dbReference type="Proteomes" id="UP000600799"/>
    </source>
</evidence>
<evidence type="ECO:0000313" key="1">
    <source>
        <dbReference type="EMBL" id="MBF9150037.1"/>
    </source>
</evidence>
<accession>A0ABS0HCQ1</accession>
<comment type="caution">
    <text evidence="1">The sequence shown here is derived from an EMBL/GenBank/DDBJ whole genome shotgun (WGS) entry which is preliminary data.</text>
</comment>
<protein>
    <submittedName>
        <fullName evidence="1">Iron-sulfur cluster assembly scaffold protein</fullName>
    </submittedName>
</protein>
<gene>
    <name evidence="1" type="ORF">I2488_03395</name>
</gene>